<dbReference type="PROSITE" id="PS00063">
    <property type="entry name" value="ALDOKETO_REDUCTASE_3"/>
    <property type="match status" value="1"/>
</dbReference>
<feature type="domain" description="NADP-dependent oxidoreductase" evidence="4">
    <location>
        <begin position="28"/>
        <end position="263"/>
    </location>
</feature>
<dbReference type="InterPro" id="IPR036812">
    <property type="entry name" value="NAD(P)_OxRdtase_dom_sf"/>
</dbReference>
<dbReference type="InterPro" id="IPR018170">
    <property type="entry name" value="Aldo/ket_reductase_CS"/>
</dbReference>
<comment type="similarity">
    <text evidence="1">Belongs to the aldo/keto reductase family.</text>
</comment>
<evidence type="ECO:0000259" key="4">
    <source>
        <dbReference type="Pfam" id="PF00248"/>
    </source>
</evidence>
<gene>
    <name evidence="5" type="ORF">J2S17_000029</name>
</gene>
<keyword evidence="3" id="KW-0560">Oxidoreductase</keyword>
<dbReference type="EMBL" id="JAUSUB010000001">
    <property type="protein sequence ID" value="MDQ0268160.1"/>
    <property type="molecule type" value="Genomic_DNA"/>
</dbReference>
<dbReference type="PROSITE" id="PS00798">
    <property type="entry name" value="ALDOKETO_REDUCTASE_1"/>
    <property type="match status" value="1"/>
</dbReference>
<evidence type="ECO:0000256" key="2">
    <source>
        <dbReference type="ARBA" id="ARBA00022857"/>
    </source>
</evidence>
<dbReference type="Proteomes" id="UP001238088">
    <property type="component" value="Unassembled WGS sequence"/>
</dbReference>
<accession>A0ABU0ADJ0</accession>
<dbReference type="Gene3D" id="3.20.20.100">
    <property type="entry name" value="NADP-dependent oxidoreductase domain"/>
    <property type="match status" value="1"/>
</dbReference>
<evidence type="ECO:0000256" key="3">
    <source>
        <dbReference type="ARBA" id="ARBA00023002"/>
    </source>
</evidence>
<sequence>MNQNNITLNNGVKMPVVGYGVFRVEDGPELSNAVKTAIKLGYRSIDTAQIYGNEESVGRGIREAIKEGIVTREELFITSKVWNDGLTYAETLHAYETSLTKMGLDYLDLYLIHWPGNNKYRDSWKALETIYKERKVRAIGVSNFQIPHLESILEDFEIKPVINQIEVHPRLIQEEIRSYCYEKNIQIEAWSPLMAGEILNNEQILEIAKRHNKSVAQVILRWDIQHGIITIPKSMTQSRMEENINLFDFHLTTEEMERMDALNKNERSGPHPDEFDF</sequence>
<dbReference type="InterPro" id="IPR020471">
    <property type="entry name" value="AKR"/>
</dbReference>
<keyword evidence="2" id="KW-0521">NADP</keyword>
<evidence type="ECO:0000313" key="6">
    <source>
        <dbReference type="Proteomes" id="UP001238088"/>
    </source>
</evidence>
<dbReference type="PANTHER" id="PTHR43827">
    <property type="entry name" value="2,5-DIKETO-D-GLUCONIC ACID REDUCTASE"/>
    <property type="match status" value="1"/>
</dbReference>
<evidence type="ECO:0000313" key="5">
    <source>
        <dbReference type="EMBL" id="MDQ0268160.1"/>
    </source>
</evidence>
<dbReference type="PRINTS" id="PR00069">
    <property type="entry name" value="ALDKETRDTASE"/>
</dbReference>
<reference evidence="5 6" key="1">
    <citation type="submission" date="2023-07" db="EMBL/GenBank/DDBJ databases">
        <title>Genomic Encyclopedia of Type Strains, Phase IV (KMG-IV): sequencing the most valuable type-strain genomes for metagenomic binning, comparative biology and taxonomic classification.</title>
        <authorList>
            <person name="Goeker M."/>
        </authorList>
    </citation>
    <scope>NUCLEOTIDE SEQUENCE [LARGE SCALE GENOMIC DNA]</scope>
    <source>
        <strain evidence="5 6">DSM 23494</strain>
    </source>
</reference>
<dbReference type="Pfam" id="PF00248">
    <property type="entry name" value="Aldo_ket_red"/>
    <property type="match status" value="1"/>
</dbReference>
<evidence type="ECO:0000256" key="1">
    <source>
        <dbReference type="ARBA" id="ARBA00007905"/>
    </source>
</evidence>
<name>A0ABU0ADJ0_9BACI</name>
<comment type="caution">
    <text evidence="5">The sequence shown here is derived from an EMBL/GenBank/DDBJ whole genome shotgun (WGS) entry which is preliminary data.</text>
</comment>
<dbReference type="PANTHER" id="PTHR43827:SF3">
    <property type="entry name" value="NADP-DEPENDENT OXIDOREDUCTASE DOMAIN-CONTAINING PROTEIN"/>
    <property type="match status" value="1"/>
</dbReference>
<dbReference type="PIRSF" id="PIRSF000097">
    <property type="entry name" value="AKR"/>
    <property type="match status" value="1"/>
</dbReference>
<keyword evidence="6" id="KW-1185">Reference proteome</keyword>
<dbReference type="SUPFAM" id="SSF51430">
    <property type="entry name" value="NAD(P)-linked oxidoreductase"/>
    <property type="match status" value="1"/>
</dbReference>
<dbReference type="InterPro" id="IPR023210">
    <property type="entry name" value="NADP_OxRdtase_dom"/>
</dbReference>
<proteinExistence type="inferred from homology"/>
<dbReference type="PROSITE" id="PS00062">
    <property type="entry name" value="ALDOKETO_REDUCTASE_2"/>
    <property type="match status" value="1"/>
</dbReference>
<organism evidence="5 6">
    <name type="scientific">Cytobacillus purgationiresistens</name>
    <dbReference type="NCBI Taxonomy" id="863449"/>
    <lineage>
        <taxon>Bacteria</taxon>
        <taxon>Bacillati</taxon>
        <taxon>Bacillota</taxon>
        <taxon>Bacilli</taxon>
        <taxon>Bacillales</taxon>
        <taxon>Bacillaceae</taxon>
        <taxon>Cytobacillus</taxon>
    </lineage>
</organism>
<protein>
    <submittedName>
        <fullName evidence="5">Diketogulonate reductase-like aldo/keto reductase</fullName>
    </submittedName>
</protein>